<dbReference type="RefSeq" id="XP_001024717.2">
    <property type="nucleotide sequence ID" value="XM_001024717.2"/>
</dbReference>
<dbReference type="EMBL" id="GG662448">
    <property type="protein sequence ID" value="EAS04472.2"/>
    <property type="molecule type" value="Genomic_DNA"/>
</dbReference>
<dbReference type="KEGG" id="tet:TTHERM_00616470"/>
<feature type="region of interest" description="Disordered" evidence="2">
    <location>
        <begin position="208"/>
        <end position="227"/>
    </location>
</feature>
<name>I7MMA6_TETTS</name>
<evidence type="ECO:0000256" key="2">
    <source>
        <dbReference type="SAM" id="MobiDB-lite"/>
    </source>
</evidence>
<dbReference type="InParanoid" id="I7MMA6"/>
<proteinExistence type="predicted"/>
<feature type="coiled-coil region" evidence="1">
    <location>
        <begin position="146"/>
        <end position="173"/>
    </location>
</feature>
<protein>
    <submittedName>
        <fullName evidence="3">Uncharacterized protein</fullName>
    </submittedName>
</protein>
<feature type="compositionally biased region" description="Acidic residues" evidence="2">
    <location>
        <begin position="213"/>
        <end position="227"/>
    </location>
</feature>
<keyword evidence="4" id="KW-1185">Reference proteome</keyword>
<dbReference type="Proteomes" id="UP000009168">
    <property type="component" value="Unassembled WGS sequence"/>
</dbReference>
<gene>
    <name evidence="3" type="ORF">TTHERM_00616470</name>
</gene>
<organism evidence="3 4">
    <name type="scientific">Tetrahymena thermophila (strain SB210)</name>
    <dbReference type="NCBI Taxonomy" id="312017"/>
    <lineage>
        <taxon>Eukaryota</taxon>
        <taxon>Sar</taxon>
        <taxon>Alveolata</taxon>
        <taxon>Ciliophora</taxon>
        <taxon>Intramacronucleata</taxon>
        <taxon>Oligohymenophorea</taxon>
        <taxon>Hymenostomatida</taxon>
        <taxon>Tetrahymenina</taxon>
        <taxon>Tetrahymenidae</taxon>
        <taxon>Tetrahymena</taxon>
    </lineage>
</organism>
<reference evidence="4" key="1">
    <citation type="journal article" date="2006" name="PLoS Biol.">
        <title>Macronuclear genome sequence of the ciliate Tetrahymena thermophila, a model eukaryote.</title>
        <authorList>
            <person name="Eisen J.A."/>
            <person name="Coyne R.S."/>
            <person name="Wu M."/>
            <person name="Wu D."/>
            <person name="Thiagarajan M."/>
            <person name="Wortman J.R."/>
            <person name="Badger J.H."/>
            <person name="Ren Q."/>
            <person name="Amedeo P."/>
            <person name="Jones K.M."/>
            <person name="Tallon L.J."/>
            <person name="Delcher A.L."/>
            <person name="Salzberg S.L."/>
            <person name="Silva J.C."/>
            <person name="Haas B.J."/>
            <person name="Majoros W.H."/>
            <person name="Farzad M."/>
            <person name="Carlton J.M."/>
            <person name="Smith R.K. Jr."/>
            <person name="Garg J."/>
            <person name="Pearlman R.E."/>
            <person name="Karrer K.M."/>
            <person name="Sun L."/>
            <person name="Manning G."/>
            <person name="Elde N.C."/>
            <person name="Turkewitz A.P."/>
            <person name="Asai D.J."/>
            <person name="Wilkes D.E."/>
            <person name="Wang Y."/>
            <person name="Cai H."/>
            <person name="Collins K."/>
            <person name="Stewart B.A."/>
            <person name="Lee S.R."/>
            <person name="Wilamowska K."/>
            <person name="Weinberg Z."/>
            <person name="Ruzzo W.L."/>
            <person name="Wloga D."/>
            <person name="Gaertig J."/>
            <person name="Frankel J."/>
            <person name="Tsao C.-C."/>
            <person name="Gorovsky M.A."/>
            <person name="Keeling P.J."/>
            <person name="Waller R.F."/>
            <person name="Patron N.J."/>
            <person name="Cherry J.M."/>
            <person name="Stover N.A."/>
            <person name="Krieger C.J."/>
            <person name="del Toro C."/>
            <person name="Ryder H.F."/>
            <person name="Williamson S.C."/>
            <person name="Barbeau R.A."/>
            <person name="Hamilton E.P."/>
            <person name="Orias E."/>
        </authorList>
    </citation>
    <scope>NUCLEOTIDE SEQUENCE [LARGE SCALE GENOMIC DNA]</scope>
    <source>
        <strain evidence="4">SB210</strain>
    </source>
</reference>
<keyword evidence="1" id="KW-0175">Coiled coil</keyword>
<dbReference type="AlphaFoldDB" id="I7MMA6"/>
<evidence type="ECO:0000256" key="1">
    <source>
        <dbReference type="SAM" id="Coils"/>
    </source>
</evidence>
<sequence>MNVEKIQQLEQNLTTHKRLFLQSDEMIQEEPKEFRQVPGDYFDITDTQQIEELTNIIKTNQKNKKQSFQLQGLKSKSESKENVPENIEVEKSFNQKINVLFSALDNCKKEIDNKKSQDIIEQKYLYYTLDDVEYKDKEVISEAFAFLKDLEKKEKLKQKKEQMQNDEQLIEEEFDILSFKPSYQQSSQRTQKQQSQIQVEEQKLKSRIQNLTIEEDEDDEYEEQKEE</sequence>
<accession>I7MMA6</accession>
<evidence type="ECO:0000313" key="4">
    <source>
        <dbReference type="Proteomes" id="UP000009168"/>
    </source>
</evidence>
<dbReference type="GeneID" id="7833059"/>
<evidence type="ECO:0000313" key="3">
    <source>
        <dbReference type="EMBL" id="EAS04472.2"/>
    </source>
</evidence>